<reference evidence="2 3" key="2">
    <citation type="submission" date="2018-10" db="EMBL/GenBank/DDBJ databases">
        <authorList>
            <consortium name="Pathogen Informatics"/>
        </authorList>
    </citation>
    <scope>NUCLEOTIDE SEQUENCE [LARGE SCALE GENOMIC DNA]</scope>
</reference>
<evidence type="ECO:0000313" key="4">
    <source>
        <dbReference type="WBParaSite" id="EVEC_0000088001-mRNA-1"/>
    </source>
</evidence>
<dbReference type="Gene3D" id="2.60.40.1730">
    <property type="entry name" value="tricorn interacting facor f3 domain"/>
    <property type="match status" value="1"/>
</dbReference>
<dbReference type="AlphaFoldDB" id="A0A0N4UU38"/>
<dbReference type="GO" id="GO:0043171">
    <property type="term" value="P:peptide catabolic process"/>
    <property type="evidence" value="ECO:0007669"/>
    <property type="project" value="TreeGrafter"/>
</dbReference>
<dbReference type="PANTHER" id="PTHR11533">
    <property type="entry name" value="PROTEASE M1 ZINC METALLOPROTEASE"/>
    <property type="match status" value="1"/>
</dbReference>
<dbReference type="GO" id="GO:0008270">
    <property type="term" value="F:zinc ion binding"/>
    <property type="evidence" value="ECO:0007669"/>
    <property type="project" value="TreeGrafter"/>
</dbReference>
<dbReference type="EMBL" id="UXUI01001530">
    <property type="protein sequence ID" value="VDD85459.1"/>
    <property type="molecule type" value="Genomic_DNA"/>
</dbReference>
<dbReference type="GO" id="GO:0016020">
    <property type="term" value="C:membrane"/>
    <property type="evidence" value="ECO:0007669"/>
    <property type="project" value="TreeGrafter"/>
</dbReference>
<dbReference type="GO" id="GO:0005737">
    <property type="term" value="C:cytoplasm"/>
    <property type="evidence" value="ECO:0007669"/>
    <property type="project" value="TreeGrafter"/>
</dbReference>
<evidence type="ECO:0000313" key="2">
    <source>
        <dbReference type="EMBL" id="VDD85459.1"/>
    </source>
</evidence>
<accession>A0A0N4UU38</accession>
<dbReference type="Pfam" id="PF17900">
    <property type="entry name" value="Peptidase_M1_N"/>
    <property type="match status" value="1"/>
</dbReference>
<feature type="domain" description="Aminopeptidase N-like N-terminal" evidence="1">
    <location>
        <begin position="1"/>
        <end position="48"/>
    </location>
</feature>
<dbReference type="InterPro" id="IPR050344">
    <property type="entry name" value="Peptidase_M1_aminopeptidases"/>
</dbReference>
<proteinExistence type="predicted"/>
<dbReference type="STRING" id="51028.A0A0N4UU38"/>
<dbReference type="SUPFAM" id="SSF63737">
    <property type="entry name" value="Leukotriene A4 hydrolase N-terminal domain"/>
    <property type="match status" value="1"/>
</dbReference>
<dbReference type="Proteomes" id="UP000274131">
    <property type="component" value="Unassembled WGS sequence"/>
</dbReference>
<dbReference type="WBParaSite" id="EVEC_0000088001-mRNA-1">
    <property type="protein sequence ID" value="EVEC_0000088001-mRNA-1"/>
    <property type="gene ID" value="EVEC_0000088001"/>
</dbReference>
<sequence length="72" mass="8365">MKAEFNITVQHPRGTTAISNAVTANFRNLSDEWSETNFEITPKMSTYLLAIAVSDFEQKYRRCNSRIEVFFQ</sequence>
<evidence type="ECO:0000259" key="1">
    <source>
        <dbReference type="Pfam" id="PF17900"/>
    </source>
</evidence>
<organism evidence="4">
    <name type="scientific">Enterobius vermicularis</name>
    <name type="common">Human pinworm</name>
    <dbReference type="NCBI Taxonomy" id="51028"/>
    <lineage>
        <taxon>Eukaryota</taxon>
        <taxon>Metazoa</taxon>
        <taxon>Ecdysozoa</taxon>
        <taxon>Nematoda</taxon>
        <taxon>Chromadorea</taxon>
        <taxon>Rhabditida</taxon>
        <taxon>Spirurina</taxon>
        <taxon>Oxyuridomorpha</taxon>
        <taxon>Oxyuroidea</taxon>
        <taxon>Oxyuridae</taxon>
        <taxon>Enterobius</taxon>
    </lineage>
</organism>
<dbReference type="GO" id="GO:0005615">
    <property type="term" value="C:extracellular space"/>
    <property type="evidence" value="ECO:0007669"/>
    <property type="project" value="TreeGrafter"/>
</dbReference>
<keyword evidence="3" id="KW-1185">Reference proteome</keyword>
<dbReference type="InterPro" id="IPR042097">
    <property type="entry name" value="Aminopeptidase_N-like_N_sf"/>
</dbReference>
<evidence type="ECO:0000313" key="3">
    <source>
        <dbReference type="Proteomes" id="UP000274131"/>
    </source>
</evidence>
<gene>
    <name evidence="2" type="ORF">EVEC_LOCUS602</name>
</gene>
<name>A0A0N4UU38_ENTVE</name>
<dbReference type="PANTHER" id="PTHR11533:SF299">
    <property type="entry name" value="AMINOPEPTIDASE"/>
    <property type="match status" value="1"/>
</dbReference>
<dbReference type="OrthoDB" id="5786529at2759"/>
<protein>
    <submittedName>
        <fullName evidence="4">Peptidase_M1_N domain-containing protein</fullName>
    </submittedName>
</protein>
<dbReference type="GO" id="GO:0042277">
    <property type="term" value="F:peptide binding"/>
    <property type="evidence" value="ECO:0007669"/>
    <property type="project" value="TreeGrafter"/>
</dbReference>
<dbReference type="GO" id="GO:0070006">
    <property type="term" value="F:metalloaminopeptidase activity"/>
    <property type="evidence" value="ECO:0007669"/>
    <property type="project" value="TreeGrafter"/>
</dbReference>
<dbReference type="InterPro" id="IPR045357">
    <property type="entry name" value="Aminopeptidase_N-like_N"/>
</dbReference>
<dbReference type="GO" id="GO:0006508">
    <property type="term" value="P:proteolysis"/>
    <property type="evidence" value="ECO:0007669"/>
    <property type="project" value="TreeGrafter"/>
</dbReference>
<reference evidence="4" key="1">
    <citation type="submission" date="2017-02" db="UniProtKB">
        <authorList>
            <consortium name="WormBaseParasite"/>
        </authorList>
    </citation>
    <scope>IDENTIFICATION</scope>
</reference>